<evidence type="ECO:0000256" key="3">
    <source>
        <dbReference type="ARBA" id="ARBA00022825"/>
    </source>
</evidence>
<dbReference type="Pfam" id="PF00089">
    <property type="entry name" value="Trypsin"/>
    <property type="match status" value="1"/>
</dbReference>
<protein>
    <recommendedName>
        <fullName evidence="6">Peptidase S1 domain-containing protein</fullName>
    </recommendedName>
</protein>
<dbReference type="Gene3D" id="2.40.10.10">
    <property type="entry name" value="Trypsin-like serine proteases"/>
    <property type="match status" value="1"/>
</dbReference>
<dbReference type="GO" id="GO:0006508">
    <property type="term" value="P:proteolysis"/>
    <property type="evidence" value="ECO:0007669"/>
    <property type="project" value="UniProtKB-KW"/>
</dbReference>
<dbReference type="PROSITE" id="PS00135">
    <property type="entry name" value="TRYPSIN_SER"/>
    <property type="match status" value="1"/>
</dbReference>
<evidence type="ECO:0000256" key="1">
    <source>
        <dbReference type="ARBA" id="ARBA00022670"/>
    </source>
</evidence>
<keyword evidence="1 5" id="KW-0645">Protease</keyword>
<dbReference type="InterPro" id="IPR009003">
    <property type="entry name" value="Peptidase_S1_PA"/>
</dbReference>
<dbReference type="CDD" id="cd00190">
    <property type="entry name" value="Tryp_SPc"/>
    <property type="match status" value="1"/>
</dbReference>
<evidence type="ECO:0000256" key="5">
    <source>
        <dbReference type="RuleBase" id="RU363034"/>
    </source>
</evidence>
<evidence type="ECO:0000256" key="4">
    <source>
        <dbReference type="ARBA" id="ARBA00023157"/>
    </source>
</evidence>
<dbReference type="Proteomes" id="UP000801492">
    <property type="component" value="Unassembled WGS sequence"/>
</dbReference>
<dbReference type="GO" id="GO:0004252">
    <property type="term" value="F:serine-type endopeptidase activity"/>
    <property type="evidence" value="ECO:0007669"/>
    <property type="project" value="InterPro"/>
</dbReference>
<evidence type="ECO:0000259" key="6">
    <source>
        <dbReference type="PROSITE" id="PS50240"/>
    </source>
</evidence>
<dbReference type="InterPro" id="IPR018114">
    <property type="entry name" value="TRYPSIN_HIS"/>
</dbReference>
<reference evidence="7" key="1">
    <citation type="submission" date="2019-08" db="EMBL/GenBank/DDBJ databases">
        <title>The genome of the North American firefly Photinus pyralis.</title>
        <authorList>
            <consortium name="Photinus pyralis genome working group"/>
            <person name="Fallon T.R."/>
            <person name="Sander Lower S.E."/>
            <person name="Weng J.-K."/>
        </authorList>
    </citation>
    <scope>NUCLEOTIDE SEQUENCE</scope>
    <source>
        <strain evidence="7">TRF0915ILg1</strain>
        <tissue evidence="7">Whole body</tissue>
    </source>
</reference>
<dbReference type="InterPro" id="IPR043504">
    <property type="entry name" value="Peptidase_S1_PA_chymotrypsin"/>
</dbReference>
<comment type="caution">
    <text evidence="7">The sequence shown here is derived from an EMBL/GenBank/DDBJ whole genome shotgun (WGS) entry which is preliminary data.</text>
</comment>
<dbReference type="InterPro" id="IPR001314">
    <property type="entry name" value="Peptidase_S1A"/>
</dbReference>
<dbReference type="PANTHER" id="PTHR24252">
    <property type="entry name" value="ACROSIN-RELATED"/>
    <property type="match status" value="1"/>
</dbReference>
<dbReference type="AlphaFoldDB" id="A0A8K0CTC3"/>
<keyword evidence="4" id="KW-1015">Disulfide bond</keyword>
<dbReference type="EMBL" id="VTPC01008088">
    <property type="protein sequence ID" value="KAF2893318.1"/>
    <property type="molecule type" value="Genomic_DNA"/>
</dbReference>
<keyword evidence="2 5" id="KW-0378">Hydrolase</keyword>
<keyword evidence="3 5" id="KW-0720">Serine protease</keyword>
<gene>
    <name evidence="7" type="ORF">ILUMI_12874</name>
</gene>
<dbReference type="PANTHER" id="PTHR24252:SF18">
    <property type="entry name" value="OVOCHYMASE 1"/>
    <property type="match status" value="1"/>
</dbReference>
<dbReference type="SMART" id="SM00020">
    <property type="entry name" value="Tryp_SPc"/>
    <property type="match status" value="1"/>
</dbReference>
<dbReference type="InterPro" id="IPR001254">
    <property type="entry name" value="Trypsin_dom"/>
</dbReference>
<dbReference type="OrthoDB" id="6725036at2759"/>
<feature type="domain" description="Peptidase S1" evidence="6">
    <location>
        <begin position="45"/>
        <end position="274"/>
    </location>
</feature>
<dbReference type="SUPFAM" id="SSF50494">
    <property type="entry name" value="Trypsin-like serine proteases"/>
    <property type="match status" value="1"/>
</dbReference>
<dbReference type="InterPro" id="IPR033116">
    <property type="entry name" value="TRYPSIN_SER"/>
</dbReference>
<proteinExistence type="predicted"/>
<evidence type="ECO:0000313" key="8">
    <source>
        <dbReference type="Proteomes" id="UP000801492"/>
    </source>
</evidence>
<name>A0A8K0CTC3_IGNLU</name>
<dbReference type="FunFam" id="2.40.10.10:FF:000006">
    <property type="entry name" value="Serine proteinase stubble"/>
    <property type="match status" value="1"/>
</dbReference>
<evidence type="ECO:0000256" key="2">
    <source>
        <dbReference type="ARBA" id="ARBA00022801"/>
    </source>
</evidence>
<dbReference type="PROSITE" id="PS50240">
    <property type="entry name" value="TRYPSIN_DOM"/>
    <property type="match status" value="1"/>
</dbReference>
<evidence type="ECO:0000313" key="7">
    <source>
        <dbReference type="EMBL" id="KAF2893318.1"/>
    </source>
</evidence>
<keyword evidence="8" id="KW-1185">Reference proteome</keyword>
<sequence length="282" mass="31310">MFLYIYVILCFSYISLILPILQTDAVLLTNCECGVIPSEYLKTRIVGGQTTAPHLYPWLVYIAKKGQLHCGGALINNKYIVTAGHCVKWYNKSDFTVVLGRHDRVSDAGVVIPVKDVKVHEDFTSDKLHDTNDIALLKLQRAIKFTSNIQPVCLPNPLSEYTNRMAMVAGWGRISQTGRPTRYVRKAKVKIMPEQFCLESAIGAHYADSMICAYSTSVDACQGDSGGPLLYERHPSKVELIGVVSWGIGCAQPNIPGAYTKLVNFLKWIEDNTVDGVYCSKN</sequence>
<dbReference type="PRINTS" id="PR00722">
    <property type="entry name" value="CHYMOTRYPSIN"/>
</dbReference>
<accession>A0A8K0CTC3</accession>
<organism evidence="7 8">
    <name type="scientific">Ignelater luminosus</name>
    <name type="common">Cucubano</name>
    <name type="synonym">Pyrophorus luminosus</name>
    <dbReference type="NCBI Taxonomy" id="2038154"/>
    <lineage>
        <taxon>Eukaryota</taxon>
        <taxon>Metazoa</taxon>
        <taxon>Ecdysozoa</taxon>
        <taxon>Arthropoda</taxon>
        <taxon>Hexapoda</taxon>
        <taxon>Insecta</taxon>
        <taxon>Pterygota</taxon>
        <taxon>Neoptera</taxon>
        <taxon>Endopterygota</taxon>
        <taxon>Coleoptera</taxon>
        <taxon>Polyphaga</taxon>
        <taxon>Elateriformia</taxon>
        <taxon>Elateroidea</taxon>
        <taxon>Elateridae</taxon>
        <taxon>Agrypninae</taxon>
        <taxon>Pyrophorini</taxon>
        <taxon>Ignelater</taxon>
    </lineage>
</organism>
<dbReference type="PROSITE" id="PS00134">
    <property type="entry name" value="TRYPSIN_HIS"/>
    <property type="match status" value="1"/>
</dbReference>